<feature type="coiled-coil region" evidence="1">
    <location>
        <begin position="126"/>
        <end position="195"/>
    </location>
</feature>
<keyword evidence="5" id="KW-1185">Reference proteome</keyword>
<dbReference type="AlphaFoldDB" id="A0A9P8LG62"/>
<feature type="region of interest" description="Disordered" evidence="2">
    <location>
        <begin position="231"/>
        <end position="331"/>
    </location>
</feature>
<protein>
    <recommendedName>
        <fullName evidence="3">BAR domain-containing protein</fullName>
    </recommendedName>
</protein>
<evidence type="ECO:0000256" key="2">
    <source>
        <dbReference type="SAM" id="MobiDB-lite"/>
    </source>
</evidence>
<dbReference type="EMBL" id="JAGHQM010000179">
    <property type="protein sequence ID" value="KAH0564785.1"/>
    <property type="molecule type" value="Genomic_DNA"/>
</dbReference>
<accession>A0A9P8LG62</accession>
<comment type="caution">
    <text evidence="4">The sequence shown here is derived from an EMBL/GenBank/DDBJ whole genome shotgun (WGS) entry which is preliminary data.</text>
</comment>
<evidence type="ECO:0000259" key="3">
    <source>
        <dbReference type="PROSITE" id="PS51021"/>
    </source>
</evidence>
<feature type="compositionally biased region" description="Low complexity" evidence="2">
    <location>
        <begin position="368"/>
        <end position="401"/>
    </location>
</feature>
<organism evidence="4 5">
    <name type="scientific">Trichoglossum hirsutum</name>
    <dbReference type="NCBI Taxonomy" id="265104"/>
    <lineage>
        <taxon>Eukaryota</taxon>
        <taxon>Fungi</taxon>
        <taxon>Dikarya</taxon>
        <taxon>Ascomycota</taxon>
        <taxon>Pezizomycotina</taxon>
        <taxon>Geoglossomycetes</taxon>
        <taxon>Geoglossales</taxon>
        <taxon>Geoglossaceae</taxon>
        <taxon>Trichoglossum</taxon>
    </lineage>
</organism>
<feature type="domain" description="BAR" evidence="3">
    <location>
        <begin position="15"/>
        <end position="237"/>
    </location>
</feature>
<keyword evidence="1" id="KW-0175">Coiled coil</keyword>
<dbReference type="Pfam" id="PF03114">
    <property type="entry name" value="BAR"/>
    <property type="match status" value="1"/>
</dbReference>
<dbReference type="PROSITE" id="PS51021">
    <property type="entry name" value="BAR"/>
    <property type="match status" value="1"/>
</dbReference>
<dbReference type="GO" id="GO:0005737">
    <property type="term" value="C:cytoplasm"/>
    <property type="evidence" value="ECO:0007669"/>
    <property type="project" value="InterPro"/>
</dbReference>
<sequence length="446" mass="49916">MNVNKKLDRLKQWAGERMGGEVKTNVSDNFKALEMEMQLRHDGMQRLQKSMTTYIKSLSTRSESDDGEKSLPVSYLGSTMINHGEEFENDSEFGSCLLGMGHANERIARLQETFIQNATSSWLESLERSLAQMKEYQAARKKLEQRRLAYDASLSKMQKAKKEDFRFEEELRSQRAKYEESNDDVLRRMEDIKDAEVESVADLGTFLDAELEYYDRCRDVLVQLKRNWTASSQATAAATDRRRGNRSRSGTARSHTERYSSYDEQPPALAQPESRPSIRSTRPSASDCRQDSPRREQRDSEHFTKPAYNRASTFEGPTQIHRESTPPYGTRLQRMTTDLAASRSNLRPVSHVNTSGHVFGDHSDDSTVHSSSSPDRSYGDRSASPATSTGSGPSRSASSTTLNAGFSSGKKTAPPPPPSRAKKPPPPPPPPPMKRSAANTVNVHGT</sequence>
<dbReference type="InterPro" id="IPR004148">
    <property type="entry name" value="BAR_dom"/>
</dbReference>
<dbReference type="SMART" id="SM00721">
    <property type="entry name" value="BAR"/>
    <property type="match status" value="1"/>
</dbReference>
<evidence type="ECO:0000256" key="1">
    <source>
        <dbReference type="SAM" id="Coils"/>
    </source>
</evidence>
<dbReference type="InterPro" id="IPR027267">
    <property type="entry name" value="AH/BAR_dom_sf"/>
</dbReference>
<dbReference type="Proteomes" id="UP000750711">
    <property type="component" value="Unassembled WGS sequence"/>
</dbReference>
<dbReference type="SUPFAM" id="SSF103657">
    <property type="entry name" value="BAR/IMD domain-like"/>
    <property type="match status" value="1"/>
</dbReference>
<feature type="compositionally biased region" description="Basic and acidic residues" evidence="2">
    <location>
        <begin position="288"/>
        <end position="304"/>
    </location>
</feature>
<evidence type="ECO:0000313" key="5">
    <source>
        <dbReference type="Proteomes" id="UP000750711"/>
    </source>
</evidence>
<evidence type="ECO:0000313" key="4">
    <source>
        <dbReference type="EMBL" id="KAH0564785.1"/>
    </source>
</evidence>
<feature type="region of interest" description="Disordered" evidence="2">
    <location>
        <begin position="343"/>
        <end position="446"/>
    </location>
</feature>
<feature type="compositionally biased region" description="Polar residues" evidence="2">
    <location>
        <begin position="343"/>
        <end position="356"/>
    </location>
</feature>
<name>A0A9P8LG62_9PEZI</name>
<gene>
    <name evidence="4" type="ORF">GP486_001830</name>
</gene>
<proteinExistence type="predicted"/>
<reference evidence="4" key="1">
    <citation type="submission" date="2021-03" db="EMBL/GenBank/DDBJ databases">
        <title>Comparative genomics and phylogenomic investigation of the class Geoglossomycetes provide insights into ecological specialization and systematics.</title>
        <authorList>
            <person name="Melie T."/>
            <person name="Pirro S."/>
            <person name="Miller A.N."/>
            <person name="Quandt A."/>
        </authorList>
    </citation>
    <scope>NUCLEOTIDE SEQUENCE</scope>
    <source>
        <strain evidence="4">CAQ_001_2017</strain>
    </source>
</reference>
<dbReference type="Gene3D" id="1.20.1270.60">
    <property type="entry name" value="Arfaptin homology (AH) domain/BAR domain"/>
    <property type="match status" value="1"/>
</dbReference>
<feature type="compositionally biased region" description="Pro residues" evidence="2">
    <location>
        <begin position="413"/>
        <end position="433"/>
    </location>
</feature>